<feature type="transmembrane region" description="Helical" evidence="1">
    <location>
        <begin position="87"/>
        <end position="106"/>
    </location>
</feature>
<keyword evidence="1" id="KW-0812">Transmembrane</keyword>
<dbReference type="EMBL" id="GECZ01015769">
    <property type="protein sequence ID" value="JAS54000.1"/>
    <property type="molecule type" value="Transcribed_RNA"/>
</dbReference>
<proteinExistence type="predicted"/>
<accession>A0A1B6FUW4</accession>
<evidence type="ECO:0000313" key="2">
    <source>
        <dbReference type="EMBL" id="JAS54000.1"/>
    </source>
</evidence>
<feature type="transmembrane region" description="Helical" evidence="1">
    <location>
        <begin position="12"/>
        <end position="34"/>
    </location>
</feature>
<keyword evidence="1" id="KW-0472">Membrane</keyword>
<protein>
    <submittedName>
        <fullName evidence="2">Uncharacterized protein</fullName>
    </submittedName>
</protein>
<keyword evidence="1" id="KW-1133">Transmembrane helix</keyword>
<sequence>MPQEDEECWLWTYRTACLVAGYYTTFVVSFLHLLNGSLQLSGVTERRAGDAGAIRTFVSGAIMIPMGVTIIIATYKKHTPALKLTASTFLILQLFSIVALCAIFVTQRSFDLVALLLDVALLYIIALFSVALWKYANEVERKREEENAEMETYSNQSSQA</sequence>
<gene>
    <name evidence="2" type="ORF">g.3764</name>
</gene>
<feature type="transmembrane region" description="Helical" evidence="1">
    <location>
        <begin position="54"/>
        <end position="75"/>
    </location>
</feature>
<reference evidence="2" key="1">
    <citation type="submission" date="2015-11" db="EMBL/GenBank/DDBJ databases">
        <title>De novo transcriptome assembly of four potential Pierce s Disease insect vectors from Arizona vineyards.</title>
        <authorList>
            <person name="Tassone E.E."/>
        </authorList>
    </citation>
    <scope>NUCLEOTIDE SEQUENCE</scope>
</reference>
<feature type="transmembrane region" description="Helical" evidence="1">
    <location>
        <begin position="112"/>
        <end position="133"/>
    </location>
</feature>
<name>A0A1B6FUW4_9HEMI</name>
<organism evidence="2">
    <name type="scientific">Cuerna arida</name>
    <dbReference type="NCBI Taxonomy" id="1464854"/>
    <lineage>
        <taxon>Eukaryota</taxon>
        <taxon>Metazoa</taxon>
        <taxon>Ecdysozoa</taxon>
        <taxon>Arthropoda</taxon>
        <taxon>Hexapoda</taxon>
        <taxon>Insecta</taxon>
        <taxon>Pterygota</taxon>
        <taxon>Neoptera</taxon>
        <taxon>Paraneoptera</taxon>
        <taxon>Hemiptera</taxon>
        <taxon>Auchenorrhyncha</taxon>
        <taxon>Membracoidea</taxon>
        <taxon>Cicadellidae</taxon>
        <taxon>Cicadellinae</taxon>
        <taxon>Proconiini</taxon>
        <taxon>Cuerna</taxon>
    </lineage>
</organism>
<evidence type="ECO:0000256" key="1">
    <source>
        <dbReference type="SAM" id="Phobius"/>
    </source>
</evidence>
<dbReference type="AlphaFoldDB" id="A0A1B6FUW4"/>